<dbReference type="GO" id="GO:0043024">
    <property type="term" value="F:ribosomal small subunit binding"/>
    <property type="evidence" value="ECO:0007669"/>
    <property type="project" value="TreeGrafter"/>
</dbReference>
<dbReference type="Gene3D" id="3.30.300.20">
    <property type="match status" value="1"/>
</dbReference>
<keyword evidence="2" id="KW-0963">Cytoplasm</keyword>
<dbReference type="SUPFAM" id="SSF89919">
    <property type="entry name" value="Ribosome-binding factor A, RbfA"/>
    <property type="match status" value="1"/>
</dbReference>
<dbReference type="Proteomes" id="UP000036756">
    <property type="component" value="Unassembled WGS sequence"/>
</dbReference>
<evidence type="ECO:0000313" key="3">
    <source>
        <dbReference type="EMBL" id="KMT23063.1"/>
    </source>
</evidence>
<dbReference type="STRING" id="1121307.CLCY_7c01100"/>
<dbReference type="PROSITE" id="PS01319">
    <property type="entry name" value="RBFA"/>
    <property type="match status" value="1"/>
</dbReference>
<dbReference type="InterPro" id="IPR015946">
    <property type="entry name" value="KH_dom-like_a/b"/>
</dbReference>
<evidence type="ECO:0000256" key="1">
    <source>
        <dbReference type="ARBA" id="ARBA00022517"/>
    </source>
</evidence>
<dbReference type="NCBIfam" id="TIGR00082">
    <property type="entry name" value="rbfA"/>
    <property type="match status" value="1"/>
</dbReference>
<sequence length="116" mass="13431">MAFNRTVRLSEEIRKILSEIIQNNLKDPRIPILTTVTRVDVTRDLRYAKAYISVFGEKEDKVKCIEGLRSASGYIRREVGSRIKVRYTPEILFEIDESLEHGLHINKILSDINKGE</sequence>
<dbReference type="HAMAP" id="MF_00003">
    <property type="entry name" value="RbfA"/>
    <property type="match status" value="1"/>
</dbReference>
<evidence type="ECO:0000256" key="2">
    <source>
        <dbReference type="HAMAP-Rule" id="MF_00003"/>
    </source>
</evidence>
<proteinExistence type="inferred from homology"/>
<dbReference type="OrthoDB" id="307788at2"/>
<dbReference type="PATRIC" id="fig|1121307.3.peg.2393"/>
<protein>
    <recommendedName>
        <fullName evidence="2">Ribosome-binding factor A</fullName>
    </recommendedName>
</protein>
<keyword evidence="1 2" id="KW-0690">Ribosome biogenesis</keyword>
<keyword evidence="4" id="KW-1185">Reference proteome</keyword>
<reference evidence="3 4" key="1">
    <citation type="submission" date="2015-06" db="EMBL/GenBank/DDBJ databases">
        <title>Draft genome sequence of the purine-degrading Clostridium cylindrosporum HC-1 (DSM 605).</title>
        <authorList>
            <person name="Poehlein A."/>
            <person name="Schiel-Bengelsdorf B."/>
            <person name="Bengelsdorf F."/>
            <person name="Daniel R."/>
            <person name="Duerre P."/>
        </authorList>
    </citation>
    <scope>NUCLEOTIDE SEQUENCE [LARGE SCALE GENOMIC DNA]</scope>
    <source>
        <strain evidence="3 4">DSM 605</strain>
    </source>
</reference>
<dbReference type="GO" id="GO:0030490">
    <property type="term" value="P:maturation of SSU-rRNA"/>
    <property type="evidence" value="ECO:0007669"/>
    <property type="project" value="UniProtKB-UniRule"/>
</dbReference>
<dbReference type="PANTHER" id="PTHR33515">
    <property type="entry name" value="RIBOSOME-BINDING FACTOR A, CHLOROPLASTIC-RELATED"/>
    <property type="match status" value="1"/>
</dbReference>
<dbReference type="InterPro" id="IPR020053">
    <property type="entry name" value="Ribosome-bd_factorA_CS"/>
</dbReference>
<comment type="similarity">
    <text evidence="2">Belongs to the RbfA family.</text>
</comment>
<dbReference type="PANTHER" id="PTHR33515:SF1">
    <property type="entry name" value="RIBOSOME-BINDING FACTOR A, CHLOROPLASTIC-RELATED"/>
    <property type="match status" value="1"/>
</dbReference>
<comment type="subunit">
    <text evidence="2">Monomer. Binds 30S ribosomal subunits, but not 50S ribosomal subunits or 70S ribosomes.</text>
</comment>
<dbReference type="EMBL" id="LFVU01000003">
    <property type="protein sequence ID" value="KMT23063.1"/>
    <property type="molecule type" value="Genomic_DNA"/>
</dbReference>
<dbReference type="InterPro" id="IPR023799">
    <property type="entry name" value="RbfA_dom_sf"/>
</dbReference>
<dbReference type="RefSeq" id="WP_048569440.1">
    <property type="nucleotide sequence ID" value="NZ_LFVU01000003.1"/>
</dbReference>
<comment type="function">
    <text evidence="2">One of several proteins that assist in the late maturation steps of the functional core of the 30S ribosomal subunit. Associates with free 30S ribosomal subunits (but not with 30S subunits that are part of 70S ribosomes or polysomes). Required for efficient processing of 16S rRNA. May interact with the 5'-terminal helix region of 16S rRNA.</text>
</comment>
<comment type="subcellular location">
    <subcellularLocation>
        <location evidence="2">Cytoplasm</location>
    </subcellularLocation>
</comment>
<comment type="caution">
    <text evidence="3">The sequence shown here is derived from an EMBL/GenBank/DDBJ whole genome shotgun (WGS) entry which is preliminary data.</text>
</comment>
<organism evidence="3 4">
    <name type="scientific">Clostridium cylindrosporum DSM 605</name>
    <dbReference type="NCBI Taxonomy" id="1121307"/>
    <lineage>
        <taxon>Bacteria</taxon>
        <taxon>Bacillati</taxon>
        <taxon>Bacillota</taxon>
        <taxon>Clostridia</taxon>
        <taxon>Eubacteriales</taxon>
        <taxon>Clostridiaceae</taxon>
        <taxon>Clostridium</taxon>
    </lineage>
</organism>
<accession>A0A0J8DFW9</accession>
<dbReference type="GO" id="GO:0005829">
    <property type="term" value="C:cytosol"/>
    <property type="evidence" value="ECO:0007669"/>
    <property type="project" value="TreeGrafter"/>
</dbReference>
<dbReference type="AlphaFoldDB" id="A0A0J8DFW9"/>
<dbReference type="Pfam" id="PF02033">
    <property type="entry name" value="RBFA"/>
    <property type="match status" value="1"/>
</dbReference>
<evidence type="ECO:0000313" key="4">
    <source>
        <dbReference type="Proteomes" id="UP000036756"/>
    </source>
</evidence>
<dbReference type="InterPro" id="IPR000238">
    <property type="entry name" value="RbfA"/>
</dbReference>
<name>A0A0J8DFW9_CLOCY</name>
<gene>
    <name evidence="2 3" type="primary">rbfA</name>
    <name evidence="3" type="ORF">CLCY_7c01100</name>
</gene>